<evidence type="ECO:0000313" key="2">
    <source>
        <dbReference type="Proteomes" id="UP000886884"/>
    </source>
</evidence>
<dbReference type="Pfam" id="PF12672">
    <property type="entry name" value="DUF3793"/>
    <property type="match status" value="1"/>
</dbReference>
<dbReference type="EMBL" id="DVOT01000137">
    <property type="protein sequence ID" value="HIV27852.1"/>
    <property type="molecule type" value="Genomic_DNA"/>
</dbReference>
<proteinExistence type="predicted"/>
<reference evidence="1" key="2">
    <citation type="journal article" date="2021" name="PeerJ">
        <title>Extensive microbial diversity within the chicken gut microbiome revealed by metagenomics and culture.</title>
        <authorList>
            <person name="Gilroy R."/>
            <person name="Ravi A."/>
            <person name="Getino M."/>
            <person name="Pursley I."/>
            <person name="Horton D.L."/>
            <person name="Alikhan N.F."/>
            <person name="Baker D."/>
            <person name="Gharbi K."/>
            <person name="Hall N."/>
            <person name="Watson M."/>
            <person name="Adriaenssens E.M."/>
            <person name="Foster-Nyarko E."/>
            <person name="Jarju S."/>
            <person name="Secka A."/>
            <person name="Antonio M."/>
            <person name="Oren A."/>
            <person name="Chaudhuri R.R."/>
            <person name="La Ragione R."/>
            <person name="Hildebrand F."/>
            <person name="Pallen M.J."/>
        </authorList>
    </citation>
    <scope>NUCLEOTIDE SEQUENCE</scope>
    <source>
        <strain evidence="1">CHK183-6373</strain>
    </source>
</reference>
<comment type="caution">
    <text evidence="1">The sequence shown here is derived from an EMBL/GenBank/DDBJ whole genome shotgun (WGS) entry which is preliminary data.</text>
</comment>
<evidence type="ECO:0000313" key="1">
    <source>
        <dbReference type="EMBL" id="HIV27852.1"/>
    </source>
</evidence>
<dbReference type="Proteomes" id="UP000886884">
    <property type="component" value="Unassembled WGS sequence"/>
</dbReference>
<sequence>MLERAIVAHGAPTLAGLKLGSLFNVALAELRVLEEEMQMLNAVLLPKGVALALLRTDAQRALLYLYRTSTLFQELQREEVRAFLRQWGYQRFSPEEALAHLRERVAAAGSFPHEIGVFLGYPLSDVQEFIRSAGRNCLLSGYWKVYSNADAAREIFARYRKCTDVYLRRFQDGFSLSRLTVCAKKAA</sequence>
<name>A0A9D1TDH8_9FIRM</name>
<dbReference type="AlphaFoldDB" id="A0A9D1TDH8"/>
<protein>
    <submittedName>
        <fullName evidence="1">DUF3793 family protein</fullName>
    </submittedName>
</protein>
<organism evidence="1 2">
    <name type="scientific">Candidatus Ornithocaccomicrobium faecavium</name>
    <dbReference type="NCBI Taxonomy" id="2840890"/>
    <lineage>
        <taxon>Bacteria</taxon>
        <taxon>Bacillati</taxon>
        <taxon>Bacillota</taxon>
        <taxon>Clostridia</taxon>
        <taxon>Candidatus Ornithocaccomicrobium</taxon>
    </lineage>
</organism>
<reference evidence="1" key="1">
    <citation type="submission" date="2020-10" db="EMBL/GenBank/DDBJ databases">
        <authorList>
            <person name="Gilroy R."/>
        </authorList>
    </citation>
    <scope>NUCLEOTIDE SEQUENCE</scope>
    <source>
        <strain evidence="1">CHK183-6373</strain>
    </source>
</reference>
<accession>A0A9D1TDH8</accession>
<gene>
    <name evidence="1" type="ORF">IAA64_07780</name>
</gene>
<dbReference type="InterPro" id="IPR024523">
    <property type="entry name" value="DUF3793"/>
</dbReference>